<dbReference type="Proteomes" id="UP000708208">
    <property type="component" value="Unassembled WGS sequence"/>
</dbReference>
<dbReference type="OrthoDB" id="190434at2759"/>
<dbReference type="EMBL" id="CAJVCH010296197">
    <property type="protein sequence ID" value="CAG7785416.1"/>
    <property type="molecule type" value="Genomic_DNA"/>
</dbReference>
<protein>
    <recommendedName>
        <fullName evidence="9">Transmembrane protein 151B</fullName>
    </recommendedName>
</protein>
<evidence type="ECO:0008006" key="9">
    <source>
        <dbReference type="Google" id="ProtNLM"/>
    </source>
</evidence>
<name>A0A8J2K9A8_9HEXA</name>
<evidence type="ECO:0000256" key="1">
    <source>
        <dbReference type="ARBA" id="ARBA00004141"/>
    </source>
</evidence>
<keyword evidence="3 6" id="KW-0812">Transmembrane</keyword>
<dbReference type="InterPro" id="IPR026767">
    <property type="entry name" value="Tmem151"/>
</dbReference>
<keyword evidence="4 6" id="KW-1133">Transmembrane helix</keyword>
<evidence type="ECO:0000256" key="2">
    <source>
        <dbReference type="ARBA" id="ARBA00009583"/>
    </source>
</evidence>
<keyword evidence="5 6" id="KW-0472">Membrane</keyword>
<reference evidence="7" key="1">
    <citation type="submission" date="2021-06" db="EMBL/GenBank/DDBJ databases">
        <authorList>
            <person name="Hodson N. C."/>
            <person name="Mongue J. A."/>
            <person name="Jaron S. K."/>
        </authorList>
    </citation>
    <scope>NUCLEOTIDE SEQUENCE</scope>
</reference>
<comment type="subcellular location">
    <subcellularLocation>
        <location evidence="1">Membrane</location>
        <topology evidence="1">Multi-pass membrane protein</topology>
    </subcellularLocation>
</comment>
<organism evidence="7 8">
    <name type="scientific">Allacma fusca</name>
    <dbReference type="NCBI Taxonomy" id="39272"/>
    <lineage>
        <taxon>Eukaryota</taxon>
        <taxon>Metazoa</taxon>
        <taxon>Ecdysozoa</taxon>
        <taxon>Arthropoda</taxon>
        <taxon>Hexapoda</taxon>
        <taxon>Collembola</taxon>
        <taxon>Symphypleona</taxon>
        <taxon>Sminthuridae</taxon>
        <taxon>Allacma</taxon>
    </lineage>
</organism>
<comment type="similarity">
    <text evidence="2">Belongs to the TMEM151 family.</text>
</comment>
<dbReference type="PANTHER" id="PTHR31893:SF5">
    <property type="entry name" value="TRANSMEMBRANE PROTEIN 151 HOMOLOG"/>
    <property type="match status" value="1"/>
</dbReference>
<gene>
    <name evidence="7" type="ORF">AFUS01_LOCUS24041</name>
</gene>
<evidence type="ECO:0000313" key="7">
    <source>
        <dbReference type="EMBL" id="CAG7785416.1"/>
    </source>
</evidence>
<evidence type="ECO:0000256" key="3">
    <source>
        <dbReference type="ARBA" id="ARBA00022692"/>
    </source>
</evidence>
<dbReference type="Pfam" id="PF14857">
    <property type="entry name" value="TMEM151"/>
    <property type="match status" value="1"/>
</dbReference>
<proteinExistence type="inferred from homology"/>
<comment type="caution">
    <text evidence="7">The sequence shown here is derived from an EMBL/GenBank/DDBJ whole genome shotgun (WGS) entry which is preliminary data.</text>
</comment>
<dbReference type="GO" id="GO:0016020">
    <property type="term" value="C:membrane"/>
    <property type="evidence" value="ECO:0007669"/>
    <property type="project" value="UniProtKB-SubCell"/>
</dbReference>
<keyword evidence="8" id="KW-1185">Reference proteome</keyword>
<dbReference type="PANTHER" id="PTHR31893">
    <property type="entry name" value="TRANSMEMBRANE PROTEIN 151 HOMOLOG"/>
    <property type="match status" value="1"/>
</dbReference>
<evidence type="ECO:0000256" key="5">
    <source>
        <dbReference type="ARBA" id="ARBA00023136"/>
    </source>
</evidence>
<accession>A0A8J2K9A8</accession>
<feature type="transmembrane region" description="Helical" evidence="6">
    <location>
        <begin position="32"/>
        <end position="54"/>
    </location>
</feature>
<evidence type="ECO:0000256" key="4">
    <source>
        <dbReference type="ARBA" id="ARBA00022989"/>
    </source>
</evidence>
<evidence type="ECO:0000256" key="6">
    <source>
        <dbReference type="SAM" id="Phobius"/>
    </source>
</evidence>
<evidence type="ECO:0000313" key="8">
    <source>
        <dbReference type="Proteomes" id="UP000708208"/>
    </source>
</evidence>
<dbReference type="AlphaFoldDB" id="A0A8J2K9A8"/>
<sequence>MKFKQVLVDSGQIRPRRRNVFYALRRETNLKCLLLTILIAGSAVAAFLLCPSSQHHCKLQSPGCEEETHSDQGLVIIPSAFILTLYLLYLVECWHSKAREMISRHNKVDVHTLYWKIEGMRRARPVVSWKALCFHFVNRAQHVSRMKDGKVYTCWKKVCERVNTHQVTCAFFAESCGWKDISRDLIDLERHTVTKVHFHKNFIFANSIARQEFQRQRELFAQDLVGLDDYIETSEALDLAGVTFPTDVTCWNQPDDLPWFARVHSFWILSALLLSWPMRIILELNTAHVHYHVTKLFGTNYEPEIPRPSPLSSSHNIPVTGQSYSSVSRLALKGEESGEISEKEALLEKWKIESPAPRNKMWKCLLESESEKPMTWSNYGTGITRSVTLLLPQPSYLVSSGVQRRWECFRSTVVDSMQSASERLQRSDFFPELVPSYSEALLLNGVSNDEISYGGGSQCSFAPVSKHADVRFESSSFRDEVNFPPSRTTTHATSSDVNSTWGNASFANFPGTFTTERDADSCYCENGGSVRSGEIAEGKEPPPDYFQALETSRPVWLPFWTSLRRCQTERDVSGALRLPSLYDIRPTFLRHFKNPRNNPTNHKGGS</sequence>